<dbReference type="EC" id="6.1.1.22" evidence="3"/>
<dbReference type="PROSITE" id="PS50920">
    <property type="entry name" value="SOLCAR"/>
    <property type="match status" value="3"/>
</dbReference>
<dbReference type="PROSITE" id="PS50862">
    <property type="entry name" value="AA_TRNA_LIGASE_II"/>
    <property type="match status" value="1"/>
</dbReference>
<keyword evidence="7" id="KW-0496">Mitochondrion</keyword>
<evidence type="ECO:0000256" key="8">
    <source>
        <dbReference type="ARBA" id="ARBA00022840"/>
    </source>
</evidence>
<dbReference type="InterPro" id="IPR023395">
    <property type="entry name" value="MCP_dom_sf"/>
</dbReference>
<comment type="subcellular location">
    <subcellularLocation>
        <location evidence="1">Membrane</location>
        <topology evidence="1">Multi-pass membrane protein</topology>
    </subcellularLocation>
</comment>
<sequence>MKTWRGLNQYTLRANNFARWSSTIQKPANIASLLKYSAETNEETSPEIEVNVYVRTIRKQKRIAFAAVGDGSSLQPVQAVLTPDQALSLSTGDAIKLRGKWQKCPPGKAQTHELQVSEATKLGYNDPTTNPIQKKYQSPEFLRTLPHLRSRLPFNALVLHLRSQVIGSITNFFNKEGFVQTHPPILTSSDCEGAGEVFTVSSNASKDSTQKSDDGEVEHFFRTPKYLTVSSQLHLEALAQSVGNVWTLSPTFRAEKSDTPRHLSEFYMLEGEMCFVDDANQVMDLIENMLSTMTTELQGSHTVQQILQAKASQTSEEAAEEGAVTAEELSRRWQGMAQADWPRVQYAKAIETLEEAVKQGTVFQFTPSWEEGLQAEHERFLAEHFGKGQPVFITDYPVEQKPFYMSKTPGSDRTVACFDLLVPDLCELIGGSMREHDLSAIQKIMQQRGMLRELTPEQQAAGESEIPEHKLYEGKHAGSLDWYLDLRRYGSVPHGGFGLGFDRLLCYLAGVGSIRDVVAFPRCYEGLPPNFSLAANMAAGAFAGVAEHSVMYPIDLLKTRMQVMSPTPAAIYTGLGNAIATISRAEGYMSLWRGLSSVIVGAGPAHAVYFATYEVVKQQMGGNAAGHHPLAAATSGACATIASDAFMNPFDVIKQRMQVHGSVYTSITQCARSVFRNEGIRAFYVSYPTTLAMTVPFTALQFTAYESITKFMHRRPGYDPLTHCTAGGLAGGIAAAATTPLDVIKTLLQTRGSSTDAEIRGAKGLFDAAGIIWRRDGAKGFFRGMKARVVTAAPSTAICWSAYEVAKAYFISAEEAK</sequence>
<dbReference type="InterPro" id="IPR006195">
    <property type="entry name" value="aa-tRNA-synth_II"/>
</dbReference>
<evidence type="ECO:0000256" key="9">
    <source>
        <dbReference type="ARBA" id="ARBA00022917"/>
    </source>
</evidence>
<feature type="repeat" description="Solcar" evidence="13">
    <location>
        <begin position="627"/>
        <end position="711"/>
    </location>
</feature>
<evidence type="ECO:0000313" key="15">
    <source>
        <dbReference type="EMBL" id="KEQ66961.1"/>
    </source>
</evidence>
<dbReference type="SUPFAM" id="SSF50249">
    <property type="entry name" value="Nucleic acid-binding proteins"/>
    <property type="match status" value="1"/>
</dbReference>
<dbReference type="STRING" id="1043003.A0A074WX67"/>
<dbReference type="PANTHER" id="PTHR22594:SF34">
    <property type="entry name" value="ASPARAGINE--TRNA LIGASE, MITOCHONDRIAL-RELATED"/>
    <property type="match status" value="1"/>
</dbReference>
<dbReference type="PRINTS" id="PR01042">
    <property type="entry name" value="TRNASYNTHASP"/>
</dbReference>
<feature type="repeat" description="Solcar" evidence="13">
    <location>
        <begin position="531"/>
        <end position="619"/>
    </location>
</feature>
<evidence type="ECO:0000256" key="3">
    <source>
        <dbReference type="ARBA" id="ARBA00012816"/>
    </source>
</evidence>
<keyword evidence="16" id="KW-1185">Reference proteome</keyword>
<proteinExistence type="inferred from homology"/>
<dbReference type="GO" id="GO:0005524">
    <property type="term" value="F:ATP binding"/>
    <property type="evidence" value="ECO:0007669"/>
    <property type="project" value="UniProtKB-KW"/>
</dbReference>
<dbReference type="FunFam" id="1.50.40.10:FF:000029">
    <property type="entry name" value="Solute carrier family 25 member 28"/>
    <property type="match status" value="1"/>
</dbReference>
<keyword evidence="11 13" id="KW-0472">Membrane</keyword>
<dbReference type="NCBIfam" id="TIGR00457">
    <property type="entry name" value="asnS"/>
    <property type="match status" value="1"/>
</dbReference>
<dbReference type="AlphaFoldDB" id="A0A074WX67"/>
<dbReference type="InterPro" id="IPR004364">
    <property type="entry name" value="Aa-tRNA-synt_II"/>
</dbReference>
<dbReference type="SUPFAM" id="SSF55681">
    <property type="entry name" value="Class II aaRS and biotin synthetases"/>
    <property type="match status" value="1"/>
</dbReference>
<evidence type="ECO:0000256" key="13">
    <source>
        <dbReference type="PROSITE-ProRule" id="PRU00282"/>
    </source>
</evidence>
<evidence type="ECO:0000256" key="4">
    <source>
        <dbReference type="ARBA" id="ARBA00022598"/>
    </source>
</evidence>
<evidence type="ECO:0000256" key="2">
    <source>
        <dbReference type="ARBA" id="ARBA00008226"/>
    </source>
</evidence>
<feature type="repeat" description="Solcar" evidence="13">
    <location>
        <begin position="718"/>
        <end position="809"/>
    </location>
</feature>
<dbReference type="Gene3D" id="3.30.930.10">
    <property type="entry name" value="Bira Bifunctional Protein, Domain 2"/>
    <property type="match status" value="1"/>
</dbReference>
<dbReference type="Pfam" id="PF00152">
    <property type="entry name" value="tRNA-synt_2"/>
    <property type="match status" value="1"/>
</dbReference>
<dbReference type="GO" id="GO:0005739">
    <property type="term" value="C:mitochondrion"/>
    <property type="evidence" value="ECO:0007669"/>
    <property type="project" value="TreeGrafter"/>
</dbReference>
<dbReference type="GO" id="GO:0004816">
    <property type="term" value="F:asparagine-tRNA ligase activity"/>
    <property type="evidence" value="ECO:0007669"/>
    <property type="project" value="UniProtKB-EC"/>
</dbReference>
<evidence type="ECO:0000256" key="1">
    <source>
        <dbReference type="ARBA" id="ARBA00004141"/>
    </source>
</evidence>
<organism evidence="15 16">
    <name type="scientific">Aureobasidium melanogenum (strain CBS 110374)</name>
    <name type="common">Aureobasidium pullulans var. melanogenum</name>
    <dbReference type="NCBI Taxonomy" id="1043003"/>
    <lineage>
        <taxon>Eukaryota</taxon>
        <taxon>Fungi</taxon>
        <taxon>Dikarya</taxon>
        <taxon>Ascomycota</taxon>
        <taxon>Pezizomycotina</taxon>
        <taxon>Dothideomycetes</taxon>
        <taxon>Dothideomycetidae</taxon>
        <taxon>Dothideales</taxon>
        <taxon>Saccotheciaceae</taxon>
        <taxon>Aureobasidium</taxon>
    </lineage>
</organism>
<evidence type="ECO:0000256" key="12">
    <source>
        <dbReference type="ARBA" id="ARBA00023146"/>
    </source>
</evidence>
<comment type="similarity">
    <text evidence="2">Belongs to the class-II aminoacyl-tRNA synthetase family.</text>
</comment>
<evidence type="ECO:0000256" key="10">
    <source>
        <dbReference type="ARBA" id="ARBA00022989"/>
    </source>
</evidence>
<dbReference type="Pfam" id="PF00153">
    <property type="entry name" value="Mito_carr"/>
    <property type="match status" value="3"/>
</dbReference>
<protein>
    <recommendedName>
        <fullName evidence="3">asparagine--tRNA ligase</fullName>
        <ecNumber evidence="3">6.1.1.22</ecNumber>
    </recommendedName>
</protein>
<feature type="domain" description="Aminoacyl-transfer RNA synthetases class-II family profile" evidence="14">
    <location>
        <begin position="159"/>
        <end position="521"/>
    </location>
</feature>
<dbReference type="CDD" id="cd04318">
    <property type="entry name" value="EcAsnRS_like_N"/>
    <property type="match status" value="1"/>
</dbReference>
<dbReference type="GO" id="GO:0016020">
    <property type="term" value="C:membrane"/>
    <property type="evidence" value="ECO:0007669"/>
    <property type="project" value="UniProtKB-SubCell"/>
</dbReference>
<keyword evidence="12 15" id="KW-0030">Aminoacyl-tRNA synthetase</keyword>
<dbReference type="InterPro" id="IPR045864">
    <property type="entry name" value="aa-tRNA-synth_II/BPL/LPL"/>
</dbReference>
<evidence type="ECO:0000256" key="5">
    <source>
        <dbReference type="ARBA" id="ARBA00022692"/>
    </source>
</evidence>
<evidence type="ECO:0000256" key="7">
    <source>
        <dbReference type="ARBA" id="ARBA00022792"/>
    </source>
</evidence>
<reference evidence="15 16" key="1">
    <citation type="journal article" date="2014" name="BMC Genomics">
        <title>Genome sequencing of four Aureobasidium pullulans varieties: biotechnological potential, stress tolerance, and description of new species.</title>
        <authorList>
            <person name="Gostin Ar C."/>
            <person name="Ohm R.A."/>
            <person name="Kogej T."/>
            <person name="Sonjak S."/>
            <person name="Turk M."/>
            <person name="Zajc J."/>
            <person name="Zalar P."/>
            <person name="Grube M."/>
            <person name="Sun H."/>
            <person name="Han J."/>
            <person name="Sharma A."/>
            <person name="Chiniquy J."/>
            <person name="Ngan C.Y."/>
            <person name="Lipzen A."/>
            <person name="Barry K."/>
            <person name="Grigoriev I.V."/>
            <person name="Gunde-Cimerman N."/>
        </authorList>
    </citation>
    <scope>NUCLEOTIDE SEQUENCE [LARGE SCALE GENOMIC DNA]</scope>
    <source>
        <strain evidence="15 16">CBS 110374</strain>
    </source>
</reference>
<dbReference type="Gene3D" id="2.40.50.140">
    <property type="entry name" value="Nucleic acid-binding proteins"/>
    <property type="match status" value="1"/>
</dbReference>
<gene>
    <name evidence="15" type="ORF">M437DRAFT_79626</name>
</gene>
<dbReference type="GeneID" id="63920590"/>
<dbReference type="Proteomes" id="UP000030672">
    <property type="component" value="Unassembled WGS sequence"/>
</dbReference>
<evidence type="ECO:0000256" key="11">
    <source>
        <dbReference type="ARBA" id="ARBA00023136"/>
    </source>
</evidence>
<evidence type="ECO:0000256" key="6">
    <source>
        <dbReference type="ARBA" id="ARBA00022741"/>
    </source>
</evidence>
<dbReference type="SUPFAM" id="SSF103506">
    <property type="entry name" value="Mitochondrial carrier"/>
    <property type="match status" value="1"/>
</dbReference>
<dbReference type="InterPro" id="IPR004522">
    <property type="entry name" value="Asn-tRNA-ligase"/>
</dbReference>
<evidence type="ECO:0000259" key="14">
    <source>
        <dbReference type="PROSITE" id="PS50862"/>
    </source>
</evidence>
<dbReference type="Gene3D" id="1.50.40.10">
    <property type="entry name" value="Mitochondrial carrier domain"/>
    <property type="match status" value="1"/>
</dbReference>
<dbReference type="PANTHER" id="PTHR22594">
    <property type="entry name" value="ASPARTYL/LYSYL-TRNA SYNTHETASE"/>
    <property type="match status" value="1"/>
</dbReference>
<dbReference type="InterPro" id="IPR018108">
    <property type="entry name" value="MCP_transmembrane"/>
</dbReference>
<evidence type="ECO:0000313" key="16">
    <source>
        <dbReference type="Proteomes" id="UP000030672"/>
    </source>
</evidence>
<keyword evidence="10" id="KW-1133">Transmembrane helix</keyword>
<keyword evidence="8" id="KW-0067">ATP-binding</keyword>
<dbReference type="HOGENOM" id="CLU_011004_1_0_1"/>
<keyword evidence="6" id="KW-0547">Nucleotide-binding</keyword>
<dbReference type="CDD" id="cd00776">
    <property type="entry name" value="AsxRS_core"/>
    <property type="match status" value="1"/>
</dbReference>
<keyword evidence="7" id="KW-0999">Mitochondrion inner membrane</keyword>
<keyword evidence="9" id="KW-0648">Protein biosynthesis</keyword>
<keyword evidence="4" id="KW-0436">Ligase</keyword>
<dbReference type="InterPro" id="IPR012340">
    <property type="entry name" value="NA-bd_OB-fold"/>
</dbReference>
<dbReference type="GO" id="GO:0006421">
    <property type="term" value="P:asparaginyl-tRNA aminoacylation"/>
    <property type="evidence" value="ECO:0007669"/>
    <property type="project" value="InterPro"/>
</dbReference>
<dbReference type="EMBL" id="KL584824">
    <property type="protein sequence ID" value="KEQ66961.1"/>
    <property type="molecule type" value="Genomic_DNA"/>
</dbReference>
<accession>A0A074WX67</accession>
<dbReference type="RefSeq" id="XP_040883984.1">
    <property type="nucleotide sequence ID" value="XM_041027217.1"/>
</dbReference>
<name>A0A074WX67_AURM1</name>
<dbReference type="InterPro" id="IPR002312">
    <property type="entry name" value="Asp/Asn-tRNA-synth_IIb"/>
</dbReference>
<keyword evidence="5 13" id="KW-0812">Transmembrane</keyword>